<evidence type="ECO:0000256" key="1">
    <source>
        <dbReference type="ARBA" id="ARBA00000085"/>
    </source>
</evidence>
<evidence type="ECO:0000256" key="4">
    <source>
        <dbReference type="ARBA" id="ARBA00022679"/>
    </source>
</evidence>
<name>A0A9Q9MH41_9ACTN</name>
<dbReference type="EC" id="2.7.13.3" evidence="2"/>
<feature type="domain" description="Histidine kinase" evidence="7">
    <location>
        <begin position="796"/>
        <end position="1003"/>
    </location>
</feature>
<dbReference type="EMBL" id="CP073767">
    <property type="protein sequence ID" value="UWZ52271.1"/>
    <property type="molecule type" value="Genomic_DNA"/>
</dbReference>
<dbReference type="OrthoDB" id="9792686at2"/>
<dbReference type="InterPro" id="IPR003594">
    <property type="entry name" value="HATPase_dom"/>
</dbReference>
<dbReference type="Proteomes" id="UP001058003">
    <property type="component" value="Chromosome"/>
</dbReference>
<evidence type="ECO:0000256" key="3">
    <source>
        <dbReference type="ARBA" id="ARBA00022553"/>
    </source>
</evidence>
<dbReference type="PRINTS" id="PR00344">
    <property type="entry name" value="BCTRLSENSOR"/>
</dbReference>
<dbReference type="SUPFAM" id="SSF55874">
    <property type="entry name" value="ATPase domain of HSP90 chaperone/DNA topoisomerase II/histidine kinase"/>
    <property type="match status" value="1"/>
</dbReference>
<comment type="catalytic activity">
    <reaction evidence="1">
        <text>ATP + protein L-histidine = ADP + protein N-phospho-L-histidine.</text>
        <dbReference type="EC" id="2.7.13.3"/>
    </reaction>
</comment>
<dbReference type="Pfam" id="PF02518">
    <property type="entry name" value="HATPase_c"/>
    <property type="match status" value="1"/>
</dbReference>
<evidence type="ECO:0000256" key="5">
    <source>
        <dbReference type="ARBA" id="ARBA00022777"/>
    </source>
</evidence>
<reference evidence="8" key="1">
    <citation type="submission" date="2021-04" db="EMBL/GenBank/DDBJ databases">
        <title>Dactylosporangium aurantiacum NRRL B-8018 full assembly.</title>
        <authorList>
            <person name="Hartkoorn R.C."/>
            <person name="Beaudoing E."/>
            <person name="Hot D."/>
        </authorList>
    </citation>
    <scope>NUCLEOTIDE SEQUENCE</scope>
    <source>
        <strain evidence="8">NRRL B-8018</strain>
    </source>
</reference>
<dbReference type="SUPFAM" id="SSF69065">
    <property type="entry name" value="RNase III domain-like"/>
    <property type="match status" value="1"/>
</dbReference>
<evidence type="ECO:0000256" key="6">
    <source>
        <dbReference type="ARBA" id="ARBA00023012"/>
    </source>
</evidence>
<organism evidence="8 9">
    <name type="scientific">Dactylosporangium aurantiacum</name>
    <dbReference type="NCBI Taxonomy" id="35754"/>
    <lineage>
        <taxon>Bacteria</taxon>
        <taxon>Bacillati</taxon>
        <taxon>Actinomycetota</taxon>
        <taxon>Actinomycetes</taxon>
        <taxon>Micromonosporales</taxon>
        <taxon>Micromonosporaceae</taxon>
        <taxon>Dactylosporangium</taxon>
    </lineage>
</organism>
<keyword evidence="3" id="KW-0597">Phosphoprotein</keyword>
<evidence type="ECO:0000259" key="7">
    <source>
        <dbReference type="PROSITE" id="PS50109"/>
    </source>
</evidence>
<dbReference type="PROSITE" id="PS50109">
    <property type="entry name" value="HIS_KIN"/>
    <property type="match status" value="1"/>
</dbReference>
<dbReference type="PANTHER" id="PTHR44936">
    <property type="entry name" value="SENSOR PROTEIN CREC"/>
    <property type="match status" value="1"/>
</dbReference>
<gene>
    <name evidence="8" type="ORF">Daura_37250</name>
</gene>
<protein>
    <recommendedName>
        <fullName evidence="2">histidine kinase</fullName>
        <ecNumber evidence="2">2.7.13.3</ecNumber>
    </recommendedName>
</protein>
<dbReference type="InterPro" id="IPR004358">
    <property type="entry name" value="Sig_transdc_His_kin-like_C"/>
</dbReference>
<dbReference type="InterPro" id="IPR005467">
    <property type="entry name" value="His_kinase_dom"/>
</dbReference>
<dbReference type="GO" id="GO:0000160">
    <property type="term" value="P:phosphorelay signal transduction system"/>
    <property type="evidence" value="ECO:0007669"/>
    <property type="project" value="UniProtKB-KW"/>
</dbReference>
<keyword evidence="9" id="KW-1185">Reference proteome</keyword>
<dbReference type="InterPro" id="IPR050980">
    <property type="entry name" value="2C_sensor_his_kinase"/>
</dbReference>
<dbReference type="Gene3D" id="3.30.565.10">
    <property type="entry name" value="Histidine kinase-like ATPase, C-terminal domain"/>
    <property type="match status" value="1"/>
</dbReference>
<sequence>MKGGSTAMVTGRDAALGLLADQRDPGDRIAPALQHLRGIGLTVPSAALVSAIGVGLTHRTYLYENTTDLPGMTTGLLDGLRALGHTFVHRQAGVESYRRMPSASAGALSDAVANIMSNLPGWAAAQPWLLRSAALGKSFAGGQVPAKVSADLGRQLIGVLCLASRSDIAADLLGDVMIMHGQDVSPAARNPKSFLEAKFGTGGLTVTVEREGADHRSWFRARVTDLRGRSGSGGGSGKKSALQAASLDYLQRHMPEALVAVPKPPLTRPAPKMLTGVAPHTVQVRRLLKLFALPNETAGLVSQAFVHSSWAYEHRPELHAADQRDNSALAFVGSCAAMYEHALGSVRHVVCQPPAEYTFRNLDNDGYAALFDLTGARPGLLLGTGQEAVGVSPEMAATAFQATIGAIFVGSGYPPSLVQVWPAEWDAVLAEMAPASPYDADPTTILQQHTNALRLRVEREFHVSGPHHATVYITTTTLISDALGVQTTLTGPQAHSKVRSKHDASGAIMRVLDALAEPDFLERIQGWPATDRALADFLLAHQAAVLVDTPVAATTWSRFRLFGTHLATSQERLTRWARNADTALRSHETMSGSQPRLEELFRTVLERDVSLGQALDKWLTESLYTIERIERPTGVKSSYVNELIQLCNVYRCLGADDLGGDLSEAAEEWRLLYRGRVTAAEMSGAIVDGRERAVLDAALRTMLGRDATVAVSLTRGSPVRVLVRTVDGPRPHPAKVERVCKLWSVVTATTTLTPVPDGIEIAVTHAALESAPGPILAAVLAARRPKAEPYRAGIADLLHDLKNQLTATRQAITDLPEDPVARLEQRLAGERHLAAAKVIALNVRVAASLLERAPDDEGRTELGNYLRRYGTAAIGWLPAEIALRVPPANRVLDIAVDGSTLTAALDNLMRNAVEAMPDGGSISLDWTANVYEATIELHDDGPGLPPEVAQALEAGRRVRSTKPGGNGLGLVGVKSLLRRVGGRLTAVPSPTGTTWHITLPLAPTVTQEDL</sequence>
<keyword evidence="4" id="KW-0808">Transferase</keyword>
<dbReference type="GO" id="GO:0004525">
    <property type="term" value="F:ribonuclease III activity"/>
    <property type="evidence" value="ECO:0007669"/>
    <property type="project" value="InterPro"/>
</dbReference>
<dbReference type="InterPro" id="IPR036890">
    <property type="entry name" value="HATPase_C_sf"/>
</dbReference>
<keyword evidence="5 8" id="KW-0418">Kinase</keyword>
<keyword evidence="6" id="KW-0902">Two-component regulatory system</keyword>
<dbReference type="GO" id="GO:0006396">
    <property type="term" value="P:RNA processing"/>
    <property type="evidence" value="ECO:0007669"/>
    <property type="project" value="InterPro"/>
</dbReference>
<evidence type="ECO:0000313" key="9">
    <source>
        <dbReference type="Proteomes" id="UP001058003"/>
    </source>
</evidence>
<dbReference type="RefSeq" id="WP_156089267.1">
    <property type="nucleotide sequence ID" value="NZ_CP073767.1"/>
</dbReference>
<dbReference type="SMART" id="SM00387">
    <property type="entry name" value="HATPase_c"/>
    <property type="match status" value="1"/>
</dbReference>
<dbReference type="KEGG" id="daur:Daura_37250"/>
<dbReference type="PANTHER" id="PTHR44936:SF9">
    <property type="entry name" value="SENSOR PROTEIN CREC"/>
    <property type="match status" value="1"/>
</dbReference>
<dbReference type="InterPro" id="IPR036389">
    <property type="entry name" value="RNase_III_sf"/>
</dbReference>
<dbReference type="AlphaFoldDB" id="A0A9Q9MH41"/>
<evidence type="ECO:0000313" key="8">
    <source>
        <dbReference type="EMBL" id="UWZ52271.1"/>
    </source>
</evidence>
<accession>A0A9Q9MH41</accession>
<evidence type="ECO:0000256" key="2">
    <source>
        <dbReference type="ARBA" id="ARBA00012438"/>
    </source>
</evidence>
<proteinExistence type="predicted"/>
<dbReference type="GO" id="GO:0004673">
    <property type="term" value="F:protein histidine kinase activity"/>
    <property type="evidence" value="ECO:0007669"/>
    <property type="project" value="UniProtKB-EC"/>
</dbReference>